<protein>
    <submittedName>
        <fullName evidence="7">DUF4113 domain-containing protein</fullName>
    </submittedName>
</protein>
<name>A0A3M8T905_PSEPU</name>
<dbReference type="GO" id="GO:0009432">
    <property type="term" value="P:SOS response"/>
    <property type="evidence" value="ECO:0007669"/>
    <property type="project" value="UniProtKB-KW"/>
</dbReference>
<dbReference type="GO" id="GO:0005829">
    <property type="term" value="C:cytosol"/>
    <property type="evidence" value="ECO:0007669"/>
    <property type="project" value="TreeGrafter"/>
</dbReference>
<evidence type="ECO:0000259" key="6">
    <source>
        <dbReference type="PROSITE" id="PS50173"/>
    </source>
</evidence>
<dbReference type="AlphaFoldDB" id="A0A3M8T905"/>
<dbReference type="Pfam" id="PF00817">
    <property type="entry name" value="IMS"/>
    <property type="match status" value="1"/>
</dbReference>
<dbReference type="InterPro" id="IPR043128">
    <property type="entry name" value="Rev_trsase/Diguanyl_cyclase"/>
</dbReference>
<dbReference type="InterPro" id="IPR017961">
    <property type="entry name" value="DNA_pol_Y-fam_little_finger"/>
</dbReference>
<organism evidence="7 8">
    <name type="scientific">Pseudomonas putida</name>
    <name type="common">Arthrobacter siderocapsulatus</name>
    <dbReference type="NCBI Taxonomy" id="303"/>
    <lineage>
        <taxon>Bacteria</taxon>
        <taxon>Pseudomonadati</taxon>
        <taxon>Pseudomonadota</taxon>
        <taxon>Gammaproteobacteria</taxon>
        <taxon>Pseudomonadales</taxon>
        <taxon>Pseudomonadaceae</taxon>
        <taxon>Pseudomonas</taxon>
    </lineage>
</organism>
<dbReference type="GO" id="GO:0003887">
    <property type="term" value="F:DNA-directed DNA polymerase activity"/>
    <property type="evidence" value="ECO:0007669"/>
    <property type="project" value="TreeGrafter"/>
</dbReference>
<dbReference type="InterPro" id="IPR050116">
    <property type="entry name" value="DNA_polymerase-Y"/>
</dbReference>
<dbReference type="Pfam" id="PF11798">
    <property type="entry name" value="IMS_HHH"/>
    <property type="match status" value="1"/>
</dbReference>
<evidence type="ECO:0000256" key="5">
    <source>
        <dbReference type="ARBA" id="ARBA00023236"/>
    </source>
</evidence>
<keyword evidence="2" id="KW-0227">DNA damage</keyword>
<feature type="domain" description="UmuC" evidence="6">
    <location>
        <begin position="21"/>
        <end position="128"/>
    </location>
</feature>
<dbReference type="Pfam" id="PF11799">
    <property type="entry name" value="IMS_C"/>
    <property type="match status" value="1"/>
</dbReference>
<dbReference type="EMBL" id="RJAI01000025">
    <property type="protein sequence ID" value="RNF90089.1"/>
    <property type="molecule type" value="Genomic_DNA"/>
</dbReference>
<dbReference type="GO" id="GO:0003684">
    <property type="term" value="F:damaged DNA binding"/>
    <property type="evidence" value="ECO:0007669"/>
    <property type="project" value="InterPro"/>
</dbReference>
<proteinExistence type="inferred from homology"/>
<dbReference type="InterPro" id="IPR025188">
    <property type="entry name" value="DUF4113"/>
</dbReference>
<evidence type="ECO:0000313" key="7">
    <source>
        <dbReference type="EMBL" id="RNF90089.1"/>
    </source>
</evidence>
<dbReference type="PANTHER" id="PTHR11076">
    <property type="entry name" value="DNA REPAIR POLYMERASE UMUC / TRANSFERASE FAMILY MEMBER"/>
    <property type="match status" value="1"/>
</dbReference>
<dbReference type="InterPro" id="IPR043502">
    <property type="entry name" value="DNA/RNA_pol_sf"/>
</dbReference>
<evidence type="ECO:0000256" key="1">
    <source>
        <dbReference type="ARBA" id="ARBA00010945"/>
    </source>
</evidence>
<evidence type="ECO:0000256" key="4">
    <source>
        <dbReference type="ARBA" id="ARBA00023204"/>
    </source>
</evidence>
<accession>A0A3M8T905</accession>
<reference evidence="7 8" key="1">
    <citation type="submission" date="2018-10" db="EMBL/GenBank/DDBJ databases">
        <title>An outbreak of IMP-63 producing strain in France.</title>
        <authorList>
            <person name="Bour M."/>
            <person name="Liapis E."/>
            <person name="Plesiat P."/>
        </authorList>
    </citation>
    <scope>NUCLEOTIDE SEQUENCE [LARGE SCALE GENOMIC DNA]</scope>
    <source>
        <strain evidence="7 8">12917</strain>
    </source>
</reference>
<comment type="similarity">
    <text evidence="1">Belongs to the DNA polymerase type-Y family.</text>
</comment>
<dbReference type="Proteomes" id="UP000278162">
    <property type="component" value="Unassembled WGS sequence"/>
</dbReference>
<keyword evidence="4" id="KW-0234">DNA repair</keyword>
<dbReference type="RefSeq" id="WP_123084313.1">
    <property type="nucleotide sequence ID" value="NZ_RJAI01000025.1"/>
</dbReference>
<evidence type="ECO:0000256" key="2">
    <source>
        <dbReference type="ARBA" id="ARBA00022763"/>
    </source>
</evidence>
<keyword evidence="5" id="KW-0742">SOS response</keyword>
<keyword evidence="3" id="KW-0741">SOS mutagenesis</keyword>
<evidence type="ECO:0000256" key="3">
    <source>
        <dbReference type="ARBA" id="ARBA00023199"/>
    </source>
</evidence>
<dbReference type="Gene3D" id="1.10.150.20">
    <property type="entry name" value="5' to 3' exonuclease, C-terminal subdomain"/>
    <property type="match status" value="1"/>
</dbReference>
<dbReference type="InterPro" id="IPR001126">
    <property type="entry name" value="UmuC"/>
</dbReference>
<dbReference type="PROSITE" id="PS50173">
    <property type="entry name" value="UMUC"/>
    <property type="match status" value="1"/>
</dbReference>
<gene>
    <name evidence="7" type="ORF">EFK07_10635</name>
</gene>
<dbReference type="InterPro" id="IPR024728">
    <property type="entry name" value="PolY_HhH_motif"/>
</dbReference>
<evidence type="ECO:0000313" key="8">
    <source>
        <dbReference type="Proteomes" id="UP000278162"/>
    </source>
</evidence>
<dbReference type="GO" id="GO:0006281">
    <property type="term" value="P:DNA repair"/>
    <property type="evidence" value="ECO:0007669"/>
    <property type="project" value="UniProtKB-KW"/>
</dbReference>
<dbReference type="Gene3D" id="3.30.70.270">
    <property type="match status" value="1"/>
</dbReference>
<dbReference type="Pfam" id="PF13438">
    <property type="entry name" value="DUF4113"/>
    <property type="match status" value="1"/>
</dbReference>
<sequence>MRSSKGEHGPVLIDFLLHINADVSNRVMRTISTLVASIEVYSVDECWCDLTGMPDDLEQLGRDIQARVRKWVNIPVGVGIGPTKTLAKLAQWAGKNWSATGGVVNLMDPQRQQKLLKLAPVGEVWGVGRKLSSQLETLGIKTAFDLASADPRRIGGIFSKVLERTARELRGEQWLKMHDDPDPKKEIVSSKMFGPRVYRLEDLRQAAAAYTSRAAEKLREQGSVCSELLVSVQTGQFADPADRYWNGARMLLPTPTADTRELIIAANQGLLEIYRPGFAYSKCTIQLCRLSQMEGLTGDMFAPQPRRNADQLMATMDMINERFGRGALRVATIPSAPGWMMRRELLSPSYTTRWQDLPRAR</sequence>
<comment type="caution">
    <text evidence="7">The sequence shown here is derived from an EMBL/GenBank/DDBJ whole genome shotgun (WGS) entry which is preliminary data.</text>
</comment>
<dbReference type="PANTHER" id="PTHR11076:SF34">
    <property type="entry name" value="PROTEIN UMUC"/>
    <property type="match status" value="1"/>
</dbReference>
<dbReference type="SUPFAM" id="SSF56672">
    <property type="entry name" value="DNA/RNA polymerases"/>
    <property type="match status" value="1"/>
</dbReference>
<dbReference type="GO" id="GO:0042276">
    <property type="term" value="P:error-prone translesion synthesis"/>
    <property type="evidence" value="ECO:0007669"/>
    <property type="project" value="TreeGrafter"/>
</dbReference>